<dbReference type="OrthoDB" id="3728558at2759"/>
<sequence>MATNWADLPPEIQRLARLFENALPASVRKLSIFEDFKDELTTVLNSDPQYSQRSDTSPVASLMASKALALRSRQLEHLSIAFMTDAWQFFVHFLTREASYETICTLLRDASVAVRKMPRLDTMVLWNSKQGEASAVIYRRNISTRQSTLIWRGTWDLELSRDVVESWRSVTYDLDDAHPLQIKRERLPNVIIASHGDAAYYLGLPAGVIGPE</sequence>
<proteinExistence type="predicted"/>
<gene>
    <name evidence="2" type="ORF">S7711_03224</name>
</gene>
<dbReference type="HOGENOM" id="CLU_1161198_0_0_1"/>
<protein>
    <recommendedName>
        <fullName evidence="1">DUF6546 domain-containing protein</fullName>
    </recommendedName>
</protein>
<organism evidence="2 3">
    <name type="scientific">Stachybotrys chartarum (strain CBS 109288 / IBT 7711)</name>
    <name type="common">Toxic black mold</name>
    <name type="synonym">Stilbospora chartarum</name>
    <dbReference type="NCBI Taxonomy" id="1280523"/>
    <lineage>
        <taxon>Eukaryota</taxon>
        <taxon>Fungi</taxon>
        <taxon>Dikarya</taxon>
        <taxon>Ascomycota</taxon>
        <taxon>Pezizomycotina</taxon>
        <taxon>Sordariomycetes</taxon>
        <taxon>Hypocreomycetidae</taxon>
        <taxon>Hypocreales</taxon>
        <taxon>Stachybotryaceae</taxon>
        <taxon>Stachybotrys</taxon>
    </lineage>
</organism>
<name>A0A084AZJ9_STACB</name>
<keyword evidence="3" id="KW-1185">Reference proteome</keyword>
<dbReference type="InterPro" id="IPR046676">
    <property type="entry name" value="DUF6546"/>
</dbReference>
<dbReference type="AlphaFoldDB" id="A0A084AZJ9"/>
<dbReference type="Pfam" id="PF20183">
    <property type="entry name" value="DUF6546"/>
    <property type="match status" value="1"/>
</dbReference>
<accession>A0A084AZJ9</accession>
<reference evidence="2 3" key="1">
    <citation type="journal article" date="2014" name="BMC Genomics">
        <title>Comparative genome sequencing reveals chemotype-specific gene clusters in the toxigenic black mold Stachybotrys.</title>
        <authorList>
            <person name="Semeiks J."/>
            <person name="Borek D."/>
            <person name="Otwinowski Z."/>
            <person name="Grishin N.V."/>
        </authorList>
    </citation>
    <scope>NUCLEOTIDE SEQUENCE [LARGE SCALE GENOMIC DNA]</scope>
    <source>
        <strain evidence="3">CBS 109288 / IBT 7711</strain>
    </source>
</reference>
<dbReference type="EMBL" id="KL648424">
    <property type="protein sequence ID" value="KEY70728.1"/>
    <property type="molecule type" value="Genomic_DNA"/>
</dbReference>
<evidence type="ECO:0000259" key="1">
    <source>
        <dbReference type="Pfam" id="PF20183"/>
    </source>
</evidence>
<evidence type="ECO:0000313" key="3">
    <source>
        <dbReference type="Proteomes" id="UP000028045"/>
    </source>
</evidence>
<feature type="domain" description="DUF6546" evidence="1">
    <location>
        <begin position="93"/>
        <end position="209"/>
    </location>
</feature>
<evidence type="ECO:0000313" key="2">
    <source>
        <dbReference type="EMBL" id="KEY70728.1"/>
    </source>
</evidence>
<dbReference type="Proteomes" id="UP000028045">
    <property type="component" value="Unassembled WGS sequence"/>
</dbReference>